<feature type="transmembrane region" description="Helical" evidence="1">
    <location>
        <begin position="457"/>
        <end position="479"/>
    </location>
</feature>
<feature type="transmembrane region" description="Helical" evidence="1">
    <location>
        <begin position="424"/>
        <end position="445"/>
    </location>
</feature>
<keyword evidence="1" id="KW-0472">Membrane</keyword>
<feature type="transmembrane region" description="Helical" evidence="1">
    <location>
        <begin position="12"/>
        <end position="30"/>
    </location>
</feature>
<feature type="transmembrane region" description="Helical" evidence="1">
    <location>
        <begin position="119"/>
        <end position="140"/>
    </location>
</feature>
<evidence type="ECO:0000313" key="2">
    <source>
        <dbReference type="EMBL" id="SMC32198.1"/>
    </source>
</evidence>
<name>A0A1W1Y8Y0_9LACT</name>
<keyword evidence="1" id="KW-0812">Transmembrane</keyword>
<accession>A0A1W1Y8Y0</accession>
<evidence type="ECO:0008006" key="4">
    <source>
        <dbReference type="Google" id="ProtNLM"/>
    </source>
</evidence>
<dbReference type="OrthoDB" id="9805989at2"/>
<feature type="transmembrane region" description="Helical" evidence="1">
    <location>
        <begin position="36"/>
        <end position="58"/>
    </location>
</feature>
<feature type="transmembrane region" description="Helical" evidence="1">
    <location>
        <begin position="396"/>
        <end position="417"/>
    </location>
</feature>
<dbReference type="Pfam" id="PF07556">
    <property type="entry name" value="DUF1538"/>
    <property type="match status" value="2"/>
</dbReference>
<dbReference type="Proteomes" id="UP000243884">
    <property type="component" value="Unassembled WGS sequence"/>
</dbReference>
<gene>
    <name evidence="2" type="ORF">SAMN04487984_0450</name>
</gene>
<protein>
    <recommendedName>
        <fullName evidence="4">DUF1538 domain-containing protein</fullName>
    </recommendedName>
</protein>
<feature type="transmembrane region" description="Helical" evidence="1">
    <location>
        <begin position="147"/>
        <end position="164"/>
    </location>
</feature>
<keyword evidence="3" id="KW-1185">Reference proteome</keyword>
<feature type="transmembrane region" description="Helical" evidence="1">
    <location>
        <begin position="207"/>
        <end position="228"/>
    </location>
</feature>
<dbReference type="EMBL" id="FWXK01000002">
    <property type="protein sequence ID" value="SMC32198.1"/>
    <property type="molecule type" value="Genomic_DNA"/>
</dbReference>
<keyword evidence="1" id="KW-1133">Transmembrane helix</keyword>
<proteinExistence type="predicted"/>
<dbReference type="AlphaFoldDB" id="A0A1W1Y8Y0"/>
<dbReference type="InterPro" id="IPR011435">
    <property type="entry name" value="UmpAB"/>
</dbReference>
<feature type="transmembrane region" description="Helical" evidence="1">
    <location>
        <begin position="79"/>
        <end position="96"/>
    </location>
</feature>
<feature type="transmembrane region" description="Helical" evidence="1">
    <location>
        <begin position="258"/>
        <end position="278"/>
    </location>
</feature>
<feature type="transmembrane region" description="Helical" evidence="1">
    <location>
        <begin position="330"/>
        <end position="349"/>
    </location>
</feature>
<feature type="transmembrane region" description="Helical" evidence="1">
    <location>
        <begin position="290"/>
        <end position="310"/>
    </location>
</feature>
<feature type="transmembrane region" description="Helical" evidence="1">
    <location>
        <begin position="369"/>
        <end position="390"/>
    </location>
</feature>
<sequence length="489" mass="51882">MDLLVDKFKEVLSSVLPIVIIVMLLSFTIVDVAQDMMLRFIIGAILLIFGLTIFLFGIDVGMQLIGDNLGRFMSTQTRNSIVMFIAFLVGFAATVAEPDLLILGGQIADATGGTFSETFIVGIVSIGVGLMIALGVLRLIKSFGIKYFFLIIYALIAVLALLSTNEFMAMAFDASGATTGALTTPFILAIGASVSNSKGGASASDDSFGLVGAMSTGPILAVLLLSLIQKGGFQGSGDAYQYTEGIFSPFIHAIGETLFESLIALAPILVIFLIINYLSLKISKQRLKDIFKGVVYTLLGLTVFLIGVNQGFMDMGRFLATELANDHQNLLPIIALVMGLVVVLAEPAVHVLGEQVEDVTGGYINSKLLMGALSIGVGLALTFSMLRIMIPGLQLWHFLLPGFSIALILAFFVPDLFTGLSFDAGGVASGPMTATFILAFSQGVADTLPQADVLVDGFGVIAMVAMTPIIMVQILGLIFKLRTRKVGMD</sequence>
<dbReference type="RefSeq" id="WP_084098099.1">
    <property type="nucleotide sequence ID" value="NZ_FWXK01000002.1"/>
</dbReference>
<reference evidence="3" key="1">
    <citation type="submission" date="2017-04" db="EMBL/GenBank/DDBJ databases">
        <authorList>
            <person name="Varghese N."/>
            <person name="Submissions S."/>
        </authorList>
    </citation>
    <scope>NUCLEOTIDE SEQUENCE [LARGE SCALE GENOMIC DNA]</scope>
    <source>
        <strain evidence="3">DSM 21500</strain>
    </source>
</reference>
<organism evidence="2 3">
    <name type="scientific">Aerococcus suis</name>
    <dbReference type="NCBI Taxonomy" id="371602"/>
    <lineage>
        <taxon>Bacteria</taxon>
        <taxon>Bacillati</taxon>
        <taxon>Bacillota</taxon>
        <taxon>Bacilli</taxon>
        <taxon>Lactobacillales</taxon>
        <taxon>Aerococcaceae</taxon>
        <taxon>Aerococcus</taxon>
    </lineage>
</organism>
<feature type="transmembrane region" description="Helical" evidence="1">
    <location>
        <begin position="176"/>
        <end position="195"/>
    </location>
</feature>
<evidence type="ECO:0000313" key="3">
    <source>
        <dbReference type="Proteomes" id="UP000243884"/>
    </source>
</evidence>
<evidence type="ECO:0000256" key="1">
    <source>
        <dbReference type="SAM" id="Phobius"/>
    </source>
</evidence>
<dbReference type="STRING" id="371602.SAMN04487984_0450"/>